<feature type="transmembrane region" description="Helical" evidence="3">
    <location>
        <begin position="49"/>
        <end position="67"/>
    </location>
</feature>
<dbReference type="PANTHER" id="PTHR45138">
    <property type="entry name" value="REGULATORY COMPONENTS OF SENSORY TRANSDUCTION SYSTEM"/>
    <property type="match status" value="1"/>
</dbReference>
<dbReference type="SMART" id="SM00267">
    <property type="entry name" value="GGDEF"/>
    <property type="match status" value="1"/>
</dbReference>
<comment type="catalytic activity">
    <reaction evidence="2">
        <text>2 GTP = 3',3'-c-di-GMP + 2 diphosphate</text>
        <dbReference type="Rhea" id="RHEA:24898"/>
        <dbReference type="ChEBI" id="CHEBI:33019"/>
        <dbReference type="ChEBI" id="CHEBI:37565"/>
        <dbReference type="ChEBI" id="CHEBI:58805"/>
        <dbReference type="EC" id="2.7.7.65"/>
    </reaction>
</comment>
<evidence type="ECO:0000313" key="6">
    <source>
        <dbReference type="Proteomes" id="UP000788153"/>
    </source>
</evidence>
<dbReference type="InterPro" id="IPR000160">
    <property type="entry name" value="GGDEF_dom"/>
</dbReference>
<keyword evidence="6" id="KW-1185">Reference proteome</keyword>
<dbReference type="Gene3D" id="3.30.70.270">
    <property type="match status" value="1"/>
</dbReference>
<dbReference type="InterPro" id="IPR050469">
    <property type="entry name" value="Diguanylate_Cyclase"/>
</dbReference>
<dbReference type="Proteomes" id="UP000788153">
    <property type="component" value="Unassembled WGS sequence"/>
</dbReference>
<dbReference type="Pfam" id="PF00990">
    <property type="entry name" value="GGDEF"/>
    <property type="match status" value="1"/>
</dbReference>
<dbReference type="EC" id="2.7.7.65" evidence="1"/>
<evidence type="ECO:0000256" key="2">
    <source>
        <dbReference type="ARBA" id="ARBA00034247"/>
    </source>
</evidence>
<feature type="domain" description="GGDEF" evidence="4">
    <location>
        <begin position="152"/>
        <end position="282"/>
    </location>
</feature>
<keyword evidence="3" id="KW-0472">Membrane</keyword>
<dbReference type="SUPFAM" id="SSF55073">
    <property type="entry name" value="Nucleotide cyclase"/>
    <property type="match status" value="1"/>
</dbReference>
<gene>
    <name evidence="5" type="ORF">FHT01_002639</name>
</gene>
<dbReference type="CDD" id="cd01949">
    <property type="entry name" value="GGDEF"/>
    <property type="match status" value="1"/>
</dbReference>
<dbReference type="RefSeq" id="WP_140047559.1">
    <property type="nucleotide sequence ID" value="NZ_BAAAEV010000001.1"/>
</dbReference>
<dbReference type="InterPro" id="IPR029787">
    <property type="entry name" value="Nucleotide_cyclase"/>
</dbReference>
<accession>A0ABX0U8G4</accession>
<evidence type="ECO:0000313" key="5">
    <source>
        <dbReference type="EMBL" id="NIJ25097.1"/>
    </source>
</evidence>
<dbReference type="EMBL" id="JAASQP010000001">
    <property type="protein sequence ID" value="NIJ25097.1"/>
    <property type="molecule type" value="Genomic_DNA"/>
</dbReference>
<feature type="transmembrane region" description="Helical" evidence="3">
    <location>
        <begin position="15"/>
        <end position="37"/>
    </location>
</feature>
<keyword evidence="3" id="KW-1133">Transmembrane helix</keyword>
<dbReference type="InterPro" id="IPR043128">
    <property type="entry name" value="Rev_trsase/Diguanyl_cyclase"/>
</dbReference>
<organism evidence="5 6">
    <name type="scientific">Sphingomonas japonica</name>
    <dbReference type="NCBI Taxonomy" id="511662"/>
    <lineage>
        <taxon>Bacteria</taxon>
        <taxon>Pseudomonadati</taxon>
        <taxon>Pseudomonadota</taxon>
        <taxon>Alphaproteobacteria</taxon>
        <taxon>Sphingomonadales</taxon>
        <taxon>Sphingomonadaceae</taxon>
        <taxon>Sphingomonas</taxon>
    </lineage>
</organism>
<sequence>MRFYRASQFLFPHSLGLRLFAVCFVGTHIPLIAFVGWEVLRGRIAWTETWLLLAATLLGTAGAMIGIRKLLAPLKISIEGVRSIERGEPFGGSGTAGPDEMGQLLARVSEAAAAVQSRLSALDQAAHRDPLTGLLNRRGFFLEADPLFHARVGGAFALIDLDRFKLINDTYGHPTGDRVIRDFCNRLRATVGRDDVVARWGGEEFAVYFPRADEAHARGVLEQLAASIRDRPIAELGNHIATFSAGLVEVTDEPVDRTIERADAALYAAKRSGRAQVLVERDVLARAMGGLG</sequence>
<evidence type="ECO:0000256" key="3">
    <source>
        <dbReference type="SAM" id="Phobius"/>
    </source>
</evidence>
<evidence type="ECO:0000256" key="1">
    <source>
        <dbReference type="ARBA" id="ARBA00012528"/>
    </source>
</evidence>
<dbReference type="NCBIfam" id="TIGR00254">
    <property type="entry name" value="GGDEF"/>
    <property type="match status" value="1"/>
</dbReference>
<evidence type="ECO:0000259" key="4">
    <source>
        <dbReference type="PROSITE" id="PS50887"/>
    </source>
</evidence>
<proteinExistence type="predicted"/>
<dbReference type="PROSITE" id="PS50887">
    <property type="entry name" value="GGDEF"/>
    <property type="match status" value="1"/>
</dbReference>
<keyword evidence="3" id="KW-0812">Transmembrane</keyword>
<dbReference type="PANTHER" id="PTHR45138:SF9">
    <property type="entry name" value="DIGUANYLATE CYCLASE DGCM-RELATED"/>
    <property type="match status" value="1"/>
</dbReference>
<name>A0ABX0U8G4_9SPHN</name>
<protein>
    <recommendedName>
        <fullName evidence="1">diguanylate cyclase</fullName>
        <ecNumber evidence="1">2.7.7.65</ecNumber>
    </recommendedName>
</protein>
<reference evidence="5 6" key="1">
    <citation type="submission" date="2020-03" db="EMBL/GenBank/DDBJ databases">
        <title>Genomic Encyclopedia of Type Strains, Phase IV (KMG-IV): sequencing the most valuable type-strain genomes for metagenomic binning, comparative biology and taxonomic classification.</title>
        <authorList>
            <person name="Goeker M."/>
        </authorList>
    </citation>
    <scope>NUCLEOTIDE SEQUENCE [LARGE SCALE GENOMIC DNA]</scope>
    <source>
        <strain evidence="5 6">DSM 22753</strain>
    </source>
</reference>
<comment type="caution">
    <text evidence="5">The sequence shown here is derived from an EMBL/GenBank/DDBJ whole genome shotgun (WGS) entry which is preliminary data.</text>
</comment>